<dbReference type="SUPFAM" id="SSF50249">
    <property type="entry name" value="Nucleic acid-binding proteins"/>
    <property type="match status" value="2"/>
</dbReference>
<dbReference type="EMBL" id="PGGS01000269">
    <property type="protein sequence ID" value="PNH05955.1"/>
    <property type="molecule type" value="Genomic_DNA"/>
</dbReference>
<keyword evidence="6" id="KW-0436">Ligase</keyword>
<dbReference type="PANTHER" id="PTHR11586">
    <property type="entry name" value="TRNA-AMINOACYLATION COFACTOR ARC1 FAMILY MEMBER"/>
    <property type="match status" value="1"/>
</dbReference>
<sequence length="349" mass="36025">MLEDRGRSKVGLPAAQTLHFCSLLRWVDLLQNTADAGGFFTPRLALAKPRYVSPPPPPPPAPKPAKPAVPADAKKAKPDVAAPAPAGPTADAAPAAPAPDAGGADAGGAKPAEAGGKKKEGGKKEKEAGGKKEAAPPAKAAEEEATIDLLDCRVGRIVKVEPHPNADALYLEQPVASTSGTSGEIHLTTSSEGVRGVASVCAYLARSRPELGAATPELQAQVAEWLTWASSELNPLMDDKLAKDRVVVVVCNLKPAKMRDVMSYGMVLCASDDTHGKVEPVLVPEGVPLGERLTVEGPLPALVVLVARPDGPAPLARVRRPAAGTPVFKGKPFLTSKGPLSSSVQSGWV</sequence>
<organism evidence="6 7">
    <name type="scientific">Tetrabaena socialis</name>
    <dbReference type="NCBI Taxonomy" id="47790"/>
    <lineage>
        <taxon>Eukaryota</taxon>
        <taxon>Viridiplantae</taxon>
        <taxon>Chlorophyta</taxon>
        <taxon>core chlorophytes</taxon>
        <taxon>Chlorophyceae</taxon>
        <taxon>CS clade</taxon>
        <taxon>Chlamydomonadales</taxon>
        <taxon>Tetrabaenaceae</taxon>
        <taxon>Tetrabaena</taxon>
    </lineage>
</organism>
<protein>
    <submittedName>
        <fullName evidence="6">Putative methionine--tRNA ligase</fullName>
    </submittedName>
</protein>
<dbReference type="Proteomes" id="UP000236333">
    <property type="component" value="Unassembled WGS sequence"/>
</dbReference>
<name>A0A2J8A0B9_9CHLO</name>
<evidence type="ECO:0000259" key="5">
    <source>
        <dbReference type="PROSITE" id="PS50886"/>
    </source>
</evidence>
<feature type="domain" description="TRNA-binding" evidence="5">
    <location>
        <begin position="146"/>
        <end position="294"/>
    </location>
</feature>
<evidence type="ECO:0000313" key="7">
    <source>
        <dbReference type="Proteomes" id="UP000236333"/>
    </source>
</evidence>
<keyword evidence="1 3" id="KW-0820">tRNA-binding</keyword>
<feature type="compositionally biased region" description="Pro residues" evidence="4">
    <location>
        <begin position="52"/>
        <end position="67"/>
    </location>
</feature>
<evidence type="ECO:0000256" key="3">
    <source>
        <dbReference type="PROSITE-ProRule" id="PRU00209"/>
    </source>
</evidence>
<dbReference type="Pfam" id="PF01588">
    <property type="entry name" value="tRNA_bind"/>
    <property type="match status" value="1"/>
</dbReference>
<feature type="region of interest" description="Disordered" evidence="4">
    <location>
        <begin position="50"/>
        <end position="142"/>
    </location>
</feature>
<dbReference type="PROSITE" id="PS50886">
    <property type="entry name" value="TRBD"/>
    <property type="match status" value="1"/>
</dbReference>
<dbReference type="InterPro" id="IPR051270">
    <property type="entry name" value="Tyrosine-tRNA_ligase_regulator"/>
</dbReference>
<gene>
    <name evidence="6" type="ORF">TSOC_007735</name>
</gene>
<comment type="caution">
    <text evidence="6">The sequence shown here is derived from an EMBL/GenBank/DDBJ whole genome shotgun (WGS) entry which is preliminary data.</text>
</comment>
<reference evidence="6 7" key="1">
    <citation type="journal article" date="2017" name="Mol. Biol. Evol.">
        <title>The 4-celled Tetrabaena socialis nuclear genome reveals the essential components for genetic control of cell number at the origin of multicellularity in the volvocine lineage.</title>
        <authorList>
            <person name="Featherston J."/>
            <person name="Arakaki Y."/>
            <person name="Hanschen E.R."/>
            <person name="Ferris P.J."/>
            <person name="Michod R.E."/>
            <person name="Olson B.J.S.C."/>
            <person name="Nozaki H."/>
            <person name="Durand P.M."/>
        </authorList>
    </citation>
    <scope>NUCLEOTIDE SEQUENCE [LARGE SCALE GENOMIC DNA]</scope>
    <source>
        <strain evidence="6 7">NIES-571</strain>
    </source>
</reference>
<keyword evidence="7" id="KW-1185">Reference proteome</keyword>
<evidence type="ECO:0000313" key="6">
    <source>
        <dbReference type="EMBL" id="PNH05955.1"/>
    </source>
</evidence>
<dbReference type="GO" id="GO:0000049">
    <property type="term" value="F:tRNA binding"/>
    <property type="evidence" value="ECO:0007669"/>
    <property type="project" value="UniProtKB-UniRule"/>
</dbReference>
<evidence type="ECO:0000256" key="1">
    <source>
        <dbReference type="ARBA" id="ARBA00022555"/>
    </source>
</evidence>
<dbReference type="Gene3D" id="2.40.50.140">
    <property type="entry name" value="Nucleic acid-binding proteins"/>
    <property type="match status" value="1"/>
</dbReference>
<dbReference type="PANTHER" id="PTHR11586:SF33">
    <property type="entry name" value="AMINOACYL TRNA SYNTHASE COMPLEX-INTERACTING MULTIFUNCTIONAL PROTEIN 1"/>
    <property type="match status" value="1"/>
</dbReference>
<feature type="compositionally biased region" description="Basic and acidic residues" evidence="4">
    <location>
        <begin position="115"/>
        <end position="134"/>
    </location>
</feature>
<dbReference type="GO" id="GO:0016874">
    <property type="term" value="F:ligase activity"/>
    <property type="evidence" value="ECO:0007669"/>
    <property type="project" value="UniProtKB-KW"/>
</dbReference>
<dbReference type="AlphaFoldDB" id="A0A2J8A0B9"/>
<dbReference type="InterPro" id="IPR002547">
    <property type="entry name" value="tRNA-bd_dom"/>
</dbReference>
<keyword evidence="2 3" id="KW-0694">RNA-binding</keyword>
<feature type="compositionally biased region" description="Low complexity" evidence="4">
    <location>
        <begin position="79"/>
        <end position="114"/>
    </location>
</feature>
<dbReference type="OrthoDB" id="19141at2759"/>
<proteinExistence type="predicted"/>
<dbReference type="InterPro" id="IPR012340">
    <property type="entry name" value="NA-bd_OB-fold"/>
</dbReference>
<accession>A0A2J8A0B9</accession>
<feature type="non-terminal residue" evidence="6">
    <location>
        <position position="349"/>
    </location>
</feature>
<evidence type="ECO:0000256" key="2">
    <source>
        <dbReference type="ARBA" id="ARBA00022884"/>
    </source>
</evidence>
<evidence type="ECO:0000256" key="4">
    <source>
        <dbReference type="SAM" id="MobiDB-lite"/>
    </source>
</evidence>